<dbReference type="AlphaFoldDB" id="A0A0D2M1A8"/>
<proteinExistence type="predicted"/>
<gene>
    <name evidence="2" type="ORF">MNEG_10491</name>
</gene>
<feature type="region of interest" description="Disordered" evidence="1">
    <location>
        <begin position="1"/>
        <end position="31"/>
    </location>
</feature>
<dbReference type="EMBL" id="KK102556">
    <property type="protein sequence ID" value="KIY97469.1"/>
    <property type="molecule type" value="Genomic_DNA"/>
</dbReference>
<dbReference type="KEGG" id="mng:MNEG_10491"/>
<keyword evidence="3" id="KW-1185">Reference proteome</keyword>
<name>A0A0D2M1A8_9CHLO</name>
<dbReference type="Pfam" id="PF12352">
    <property type="entry name" value="V-SNARE_C"/>
    <property type="match status" value="1"/>
</dbReference>
<dbReference type="SUPFAM" id="SSF58038">
    <property type="entry name" value="SNARE fusion complex"/>
    <property type="match status" value="1"/>
</dbReference>
<evidence type="ECO:0000256" key="1">
    <source>
        <dbReference type="SAM" id="MobiDB-lite"/>
    </source>
</evidence>
<dbReference type="Gene3D" id="1.20.5.110">
    <property type="match status" value="1"/>
</dbReference>
<accession>A0A0D2M1A8</accession>
<feature type="non-terminal residue" evidence="2">
    <location>
        <position position="1"/>
    </location>
</feature>
<dbReference type="GeneID" id="25727659"/>
<evidence type="ECO:0000313" key="3">
    <source>
        <dbReference type="Proteomes" id="UP000054498"/>
    </source>
</evidence>
<evidence type="ECO:0000313" key="2">
    <source>
        <dbReference type="EMBL" id="KIY97469.1"/>
    </source>
</evidence>
<protein>
    <submittedName>
        <fullName evidence="2">Uncharacterized protein</fullName>
    </submittedName>
</protein>
<sequence length="50" mass="5655">ATGASILSELQRQRETIERSQRTLDATGQELKGAEGTIKQMMKRAKWFFG</sequence>
<dbReference type="Proteomes" id="UP000054498">
    <property type="component" value="Unassembled WGS sequence"/>
</dbReference>
<reference evidence="2 3" key="1">
    <citation type="journal article" date="2013" name="BMC Genomics">
        <title>Reconstruction of the lipid metabolism for the microalga Monoraphidium neglectum from its genome sequence reveals characteristics suitable for biofuel production.</title>
        <authorList>
            <person name="Bogen C."/>
            <person name="Al-Dilaimi A."/>
            <person name="Albersmeier A."/>
            <person name="Wichmann J."/>
            <person name="Grundmann M."/>
            <person name="Rupp O."/>
            <person name="Lauersen K.J."/>
            <person name="Blifernez-Klassen O."/>
            <person name="Kalinowski J."/>
            <person name="Goesmann A."/>
            <person name="Mussgnug J.H."/>
            <person name="Kruse O."/>
        </authorList>
    </citation>
    <scope>NUCLEOTIDE SEQUENCE [LARGE SCALE GENOMIC DNA]</scope>
    <source>
        <strain evidence="2 3">SAG 48.87</strain>
    </source>
</reference>
<dbReference type="RefSeq" id="XP_013896489.1">
    <property type="nucleotide sequence ID" value="XM_014041035.1"/>
</dbReference>
<feature type="compositionally biased region" description="Basic and acidic residues" evidence="1">
    <location>
        <begin position="11"/>
        <end position="22"/>
    </location>
</feature>
<organism evidence="2 3">
    <name type="scientific">Monoraphidium neglectum</name>
    <dbReference type="NCBI Taxonomy" id="145388"/>
    <lineage>
        <taxon>Eukaryota</taxon>
        <taxon>Viridiplantae</taxon>
        <taxon>Chlorophyta</taxon>
        <taxon>core chlorophytes</taxon>
        <taxon>Chlorophyceae</taxon>
        <taxon>CS clade</taxon>
        <taxon>Sphaeropleales</taxon>
        <taxon>Selenastraceae</taxon>
        <taxon>Monoraphidium</taxon>
    </lineage>
</organism>